<reference evidence="4" key="1">
    <citation type="submission" date="2021-08" db="EMBL/GenBank/DDBJ databases">
        <title>WGS assembly of Ceratopteris richardii.</title>
        <authorList>
            <person name="Marchant D.B."/>
            <person name="Chen G."/>
            <person name="Jenkins J."/>
            <person name="Shu S."/>
            <person name="Leebens-Mack J."/>
            <person name="Grimwood J."/>
            <person name="Schmutz J."/>
            <person name="Soltis P."/>
            <person name="Soltis D."/>
            <person name="Chen Z.-H."/>
        </authorList>
    </citation>
    <scope>NUCLEOTIDE SEQUENCE</scope>
    <source>
        <strain evidence="4">Whitten #5841</strain>
        <tissue evidence="4">Leaf</tissue>
    </source>
</reference>
<feature type="region of interest" description="Disordered" evidence="2">
    <location>
        <begin position="187"/>
        <end position="206"/>
    </location>
</feature>
<keyword evidence="1" id="KW-0677">Repeat</keyword>
<feature type="region of interest" description="Disordered" evidence="2">
    <location>
        <begin position="87"/>
        <end position="170"/>
    </location>
</feature>
<gene>
    <name evidence="4" type="ORF">KP509_24G050000</name>
</gene>
<dbReference type="CDD" id="cd09487">
    <property type="entry name" value="SAM_superfamily"/>
    <property type="match status" value="1"/>
</dbReference>
<dbReference type="Gene3D" id="1.10.150.50">
    <property type="entry name" value="Transcription Factor, Ets-1"/>
    <property type="match status" value="1"/>
</dbReference>
<dbReference type="PANTHER" id="PTHR10627:SF69">
    <property type="entry name" value="PROTEIN BICAUDAL C"/>
    <property type="match status" value="1"/>
</dbReference>
<dbReference type="Proteomes" id="UP000825935">
    <property type="component" value="Chromosome 24"/>
</dbReference>
<feature type="compositionally biased region" description="Basic residues" evidence="2">
    <location>
        <begin position="134"/>
        <end position="143"/>
    </location>
</feature>
<organism evidence="4 5">
    <name type="scientific">Ceratopteris richardii</name>
    <name type="common">Triangle waterfern</name>
    <dbReference type="NCBI Taxonomy" id="49495"/>
    <lineage>
        <taxon>Eukaryota</taxon>
        <taxon>Viridiplantae</taxon>
        <taxon>Streptophyta</taxon>
        <taxon>Embryophyta</taxon>
        <taxon>Tracheophyta</taxon>
        <taxon>Polypodiopsida</taxon>
        <taxon>Polypodiidae</taxon>
        <taxon>Polypodiales</taxon>
        <taxon>Pteridineae</taxon>
        <taxon>Pteridaceae</taxon>
        <taxon>Parkerioideae</taxon>
        <taxon>Ceratopteris</taxon>
    </lineage>
</organism>
<evidence type="ECO:0000259" key="3">
    <source>
        <dbReference type="PROSITE" id="PS50105"/>
    </source>
</evidence>
<dbReference type="PANTHER" id="PTHR10627">
    <property type="entry name" value="SCP160"/>
    <property type="match status" value="1"/>
</dbReference>
<evidence type="ECO:0000256" key="2">
    <source>
        <dbReference type="SAM" id="MobiDB-lite"/>
    </source>
</evidence>
<proteinExistence type="predicted"/>
<dbReference type="EMBL" id="CM035429">
    <property type="protein sequence ID" value="KAH7300207.1"/>
    <property type="molecule type" value="Genomic_DNA"/>
</dbReference>
<feature type="compositionally biased region" description="Polar residues" evidence="2">
    <location>
        <begin position="145"/>
        <end position="154"/>
    </location>
</feature>
<feature type="compositionally biased region" description="Polar residues" evidence="2">
    <location>
        <begin position="193"/>
        <end position="206"/>
    </location>
</feature>
<dbReference type="InterPro" id="IPR001660">
    <property type="entry name" value="SAM"/>
</dbReference>
<comment type="caution">
    <text evidence="4">The sequence shown here is derived from an EMBL/GenBank/DDBJ whole genome shotgun (WGS) entry which is preliminary data.</text>
</comment>
<dbReference type="PROSITE" id="PS50105">
    <property type="entry name" value="SAM_DOMAIN"/>
    <property type="match status" value="1"/>
</dbReference>
<name>A0A8T2RUS3_CERRI</name>
<protein>
    <recommendedName>
        <fullName evidence="3">SAM domain-containing protein</fullName>
    </recommendedName>
</protein>
<dbReference type="OrthoDB" id="539213at2759"/>
<dbReference type="AlphaFoldDB" id="A0A8T2RUS3"/>
<evidence type="ECO:0000313" key="5">
    <source>
        <dbReference type="Proteomes" id="UP000825935"/>
    </source>
</evidence>
<dbReference type="SUPFAM" id="SSF47769">
    <property type="entry name" value="SAM/Pointed domain"/>
    <property type="match status" value="1"/>
</dbReference>
<accession>A0A8T2RUS3</accession>
<dbReference type="SMART" id="SM00454">
    <property type="entry name" value="SAM"/>
    <property type="match status" value="1"/>
</dbReference>
<dbReference type="InterPro" id="IPR013761">
    <property type="entry name" value="SAM/pointed_sf"/>
</dbReference>
<dbReference type="EMBL" id="CM035429">
    <property type="protein sequence ID" value="KAH7300206.1"/>
    <property type="molecule type" value="Genomic_DNA"/>
</dbReference>
<sequence length="369" mass="41253">MWSDNNIPAPDENGKSENIAFEGAPDVAAIPFTAKQQRRPRTHLRKLGDHLPNKNKTASLIQAVESYSYPIERLSLSNAEHMKLNFNNSSSHRRDSAEDDLEKCSRNANTSEEPHSPTRGITMKPQTLQFPKFTGKKRGRARKPSASNLISSVDASPKPQCLMSDRGRNTGKDETLQYFARLEASLDDDETSTPDASGQDTAAVSNSHRNSILLKRLQARRQVTYQTTGQNVQRSSERTSEVMNDTEGIASAPVSPSVFQPRGKLILLKSRQSCNNNGSNLGENIIERTGAQMQQSHRSLPFSCVSEWLQNLGLGKYVKLFEYHEVEPEVLPFLTFDDLREIGVLAVGPRRKMFSAIQQIRKLMLSEVN</sequence>
<feature type="domain" description="SAM" evidence="3">
    <location>
        <begin position="300"/>
        <end position="363"/>
    </location>
</feature>
<dbReference type="Pfam" id="PF00536">
    <property type="entry name" value="SAM_1"/>
    <property type="match status" value="1"/>
</dbReference>
<evidence type="ECO:0000313" key="4">
    <source>
        <dbReference type="EMBL" id="KAH7300206.1"/>
    </source>
</evidence>
<keyword evidence="5" id="KW-1185">Reference proteome</keyword>
<evidence type="ECO:0000256" key="1">
    <source>
        <dbReference type="ARBA" id="ARBA00022737"/>
    </source>
</evidence>